<feature type="region of interest" description="Disordered" evidence="8">
    <location>
        <begin position="1"/>
        <end position="21"/>
    </location>
</feature>
<evidence type="ECO:0000313" key="11">
    <source>
        <dbReference type="EMBL" id="CAB4936247.1"/>
    </source>
</evidence>
<dbReference type="GO" id="GO:0016887">
    <property type="term" value="F:ATP hydrolysis activity"/>
    <property type="evidence" value="ECO:0007669"/>
    <property type="project" value="InterPro"/>
</dbReference>
<dbReference type="AlphaFoldDB" id="A0A6J7J0U6"/>
<dbReference type="PANTHER" id="PTHR48041">
    <property type="entry name" value="ABC TRANSPORTER G FAMILY MEMBER 28"/>
    <property type="match status" value="1"/>
</dbReference>
<dbReference type="InterPro" id="IPR013525">
    <property type="entry name" value="ABC2_TM"/>
</dbReference>
<dbReference type="GO" id="GO:0016020">
    <property type="term" value="C:membrane"/>
    <property type="evidence" value="ECO:0007669"/>
    <property type="project" value="UniProtKB-SubCell"/>
</dbReference>
<comment type="subcellular location">
    <subcellularLocation>
        <location evidence="1">Membrane</location>
        <topology evidence="1">Multi-pass membrane protein</topology>
    </subcellularLocation>
</comment>
<dbReference type="InterPro" id="IPR003439">
    <property type="entry name" value="ABC_transporter-like_ATP-bd"/>
</dbReference>
<feature type="transmembrane region" description="Helical" evidence="9">
    <location>
        <begin position="340"/>
        <end position="362"/>
    </location>
</feature>
<evidence type="ECO:0000256" key="4">
    <source>
        <dbReference type="ARBA" id="ARBA00022741"/>
    </source>
</evidence>
<evidence type="ECO:0000256" key="5">
    <source>
        <dbReference type="ARBA" id="ARBA00022840"/>
    </source>
</evidence>
<dbReference type="SUPFAM" id="SSF52540">
    <property type="entry name" value="P-loop containing nucleoside triphosphate hydrolases"/>
    <property type="match status" value="1"/>
</dbReference>
<evidence type="ECO:0000256" key="6">
    <source>
        <dbReference type="ARBA" id="ARBA00022989"/>
    </source>
</evidence>
<keyword evidence="6 9" id="KW-1133">Transmembrane helix</keyword>
<dbReference type="GO" id="GO:0005524">
    <property type="term" value="F:ATP binding"/>
    <property type="evidence" value="ECO:0007669"/>
    <property type="project" value="UniProtKB-KW"/>
</dbReference>
<dbReference type="InterPro" id="IPR050352">
    <property type="entry name" value="ABCG_transporters"/>
</dbReference>
<dbReference type="PROSITE" id="PS50893">
    <property type="entry name" value="ABC_TRANSPORTER_2"/>
    <property type="match status" value="1"/>
</dbReference>
<feature type="transmembrane region" description="Helical" evidence="9">
    <location>
        <begin position="454"/>
        <end position="472"/>
    </location>
</feature>
<keyword evidence="3 9" id="KW-0812">Transmembrane</keyword>
<gene>
    <name evidence="11" type="ORF">UFOPK3564_02660</name>
</gene>
<accession>A0A6J7J0U6</accession>
<dbReference type="InterPro" id="IPR027417">
    <property type="entry name" value="P-loop_NTPase"/>
</dbReference>
<dbReference type="PANTHER" id="PTHR48041:SF139">
    <property type="entry name" value="PROTEIN SCARLET"/>
    <property type="match status" value="1"/>
</dbReference>
<evidence type="ECO:0000256" key="8">
    <source>
        <dbReference type="SAM" id="MobiDB-lite"/>
    </source>
</evidence>
<protein>
    <submittedName>
        <fullName evidence="11">Unannotated protein</fullName>
    </submittedName>
</protein>
<dbReference type="SMART" id="SM00382">
    <property type="entry name" value="AAA"/>
    <property type="match status" value="1"/>
</dbReference>
<proteinExistence type="predicted"/>
<dbReference type="Pfam" id="PF01061">
    <property type="entry name" value="ABC2_membrane"/>
    <property type="match status" value="1"/>
</dbReference>
<feature type="transmembrane region" description="Helical" evidence="9">
    <location>
        <begin position="383"/>
        <end position="411"/>
    </location>
</feature>
<keyword evidence="7 9" id="KW-0472">Membrane</keyword>
<keyword evidence="2" id="KW-0813">Transport</keyword>
<feature type="transmembrane region" description="Helical" evidence="9">
    <location>
        <begin position="423"/>
        <end position="447"/>
    </location>
</feature>
<feature type="compositionally biased region" description="Basic and acidic residues" evidence="8">
    <location>
        <begin position="7"/>
        <end position="19"/>
    </location>
</feature>
<sequence>MPAPTAPEDRRIRPDDRRRGGLSARDIRVQANGTMLVQRVDVDVEPGEFCAIIGASGAGKSTLLRVLAGVNAPSAGEVTVDGEIVALSTDAVGYVPTGDLVHPQLTVREAFRYAAALRAHDVSEDERLRRVESVLDELHMTHRGDAQVRSLSDGERRRVACGAELVGDPSVVILDEPTSGLDPGLERRMMVLLRELADRGRAVLISTHATGSLRQCDRIIVMASGGRVAFVGSHDETLAHFGAETIDEVYELAERSEAGVPPVAVPVGDGVAAQTSTATAKRQGLPPMTSQIMTLASRYALCLRRDARSLGLLIGQAPVIGIAIGLTVPGGVLSDPIFGAFYGVLLSFMIVIGAVWLGLIAACREIARERSSLLREAAVGVRLDAYILSKCAVILPLVAFQSLLLLIPVIILQPPNGALTQYAGVLAVTIVAAWGAVVIGLLISVLVQSAGQATTILPLVVIPQLLLAGALIPPSQMIPPVKALSDITLARWALGGIGNSLQLGPAISSDLASVTGLAGSFFNQGILQPMMMIGLLSLVLLVFTVIILDRRVGNAIYDEYDLIDDGPGPGPSAARAASPVTG</sequence>
<dbReference type="EMBL" id="CAFBMK010000202">
    <property type="protein sequence ID" value="CAB4936247.1"/>
    <property type="molecule type" value="Genomic_DNA"/>
</dbReference>
<feature type="transmembrane region" description="Helical" evidence="9">
    <location>
        <begin position="310"/>
        <end position="328"/>
    </location>
</feature>
<dbReference type="GO" id="GO:0140359">
    <property type="term" value="F:ABC-type transporter activity"/>
    <property type="evidence" value="ECO:0007669"/>
    <property type="project" value="InterPro"/>
</dbReference>
<evidence type="ECO:0000256" key="7">
    <source>
        <dbReference type="ARBA" id="ARBA00023136"/>
    </source>
</evidence>
<organism evidence="11">
    <name type="scientific">freshwater metagenome</name>
    <dbReference type="NCBI Taxonomy" id="449393"/>
    <lineage>
        <taxon>unclassified sequences</taxon>
        <taxon>metagenomes</taxon>
        <taxon>ecological metagenomes</taxon>
    </lineage>
</organism>
<name>A0A6J7J0U6_9ZZZZ</name>
<evidence type="ECO:0000256" key="2">
    <source>
        <dbReference type="ARBA" id="ARBA00022448"/>
    </source>
</evidence>
<keyword evidence="4" id="KW-0547">Nucleotide-binding</keyword>
<keyword evidence="5" id="KW-0067">ATP-binding</keyword>
<dbReference type="Pfam" id="PF00005">
    <property type="entry name" value="ABC_tran"/>
    <property type="match status" value="1"/>
</dbReference>
<reference evidence="11" key="1">
    <citation type="submission" date="2020-05" db="EMBL/GenBank/DDBJ databases">
        <authorList>
            <person name="Chiriac C."/>
            <person name="Salcher M."/>
            <person name="Ghai R."/>
            <person name="Kavagutti S V."/>
        </authorList>
    </citation>
    <scope>NUCLEOTIDE SEQUENCE</scope>
</reference>
<evidence type="ECO:0000256" key="3">
    <source>
        <dbReference type="ARBA" id="ARBA00022692"/>
    </source>
</evidence>
<dbReference type="Gene3D" id="3.40.50.300">
    <property type="entry name" value="P-loop containing nucleotide triphosphate hydrolases"/>
    <property type="match status" value="1"/>
</dbReference>
<evidence type="ECO:0000256" key="1">
    <source>
        <dbReference type="ARBA" id="ARBA00004141"/>
    </source>
</evidence>
<evidence type="ECO:0000256" key="9">
    <source>
        <dbReference type="SAM" id="Phobius"/>
    </source>
</evidence>
<feature type="domain" description="ABC transporter" evidence="10">
    <location>
        <begin position="22"/>
        <end position="250"/>
    </location>
</feature>
<evidence type="ECO:0000259" key="10">
    <source>
        <dbReference type="PROSITE" id="PS50893"/>
    </source>
</evidence>
<feature type="transmembrane region" description="Helical" evidence="9">
    <location>
        <begin position="526"/>
        <end position="548"/>
    </location>
</feature>
<dbReference type="InterPro" id="IPR003593">
    <property type="entry name" value="AAA+_ATPase"/>
</dbReference>